<sequence length="121" mass="13749">MEVLHGCLYVEAAPVLHNRDTYNIYDWVNNKISFKISANAIDQLLVLFNDTKQTSSLIKFTTPTGYKAFSMEYETSELNSLVLKLEESGVRDLNLSLVLSMAEVQGLQVLLNKAKERVYGW</sequence>
<evidence type="ECO:0000313" key="2">
    <source>
        <dbReference type="Proteomes" id="UP000225947"/>
    </source>
</evidence>
<keyword evidence="2" id="KW-1185">Reference proteome</keyword>
<reference evidence="2" key="1">
    <citation type="submission" date="2016-03" db="EMBL/GenBank/DDBJ databases">
        <title>Characterization of Acinetobacter baumannii phage vB_AbaM_ME3.</title>
        <authorList>
            <person name="Buttimer C.T.H."/>
            <person name="Elbreki M."/>
            <person name="Coffey A."/>
        </authorList>
    </citation>
    <scope>NUCLEOTIDE SEQUENCE [LARGE SCALE GENOMIC DNA]</scope>
</reference>
<dbReference type="Proteomes" id="UP000225947">
    <property type="component" value="Segment"/>
</dbReference>
<name>A0A172Q074_9CAUD</name>
<gene>
    <name evidence="1" type="ORF">ME3_95</name>
</gene>
<dbReference type="EMBL" id="KU935715">
    <property type="protein sequence ID" value="AND75256.1"/>
    <property type="molecule type" value="Genomic_DNA"/>
</dbReference>
<evidence type="ECO:0000313" key="1">
    <source>
        <dbReference type="EMBL" id="AND75256.1"/>
    </source>
</evidence>
<dbReference type="GO" id="GO:0003677">
    <property type="term" value="F:DNA binding"/>
    <property type="evidence" value="ECO:0007669"/>
    <property type="project" value="InterPro"/>
</dbReference>
<dbReference type="Gene3D" id="2.30.31.10">
    <property type="entry name" value="Transcriptional Coactivator Pc4, Chain A"/>
    <property type="match status" value="1"/>
</dbReference>
<protein>
    <submittedName>
        <fullName evidence="1">Uncharacterized protein</fullName>
    </submittedName>
</protein>
<accession>A0A172Q074</accession>
<dbReference type="InterPro" id="IPR009044">
    <property type="entry name" value="ssDNA-bd_transcriptional_reg"/>
</dbReference>
<dbReference type="GO" id="GO:0006355">
    <property type="term" value="P:regulation of DNA-templated transcription"/>
    <property type="evidence" value="ECO:0007669"/>
    <property type="project" value="InterPro"/>
</dbReference>
<organism evidence="1 2">
    <name type="scientific">Acinetobacter phage vB_AbaM_ME3</name>
    <dbReference type="NCBI Taxonomy" id="1837876"/>
    <lineage>
        <taxon>Viruses</taxon>
        <taxon>Duplodnaviria</taxon>
        <taxon>Heunggongvirae</taxon>
        <taxon>Uroviricota</taxon>
        <taxon>Caudoviricetes</taxon>
        <taxon>Metrivirus</taxon>
        <taxon>Metrivirus ME3</taxon>
    </lineage>
</organism>
<proteinExistence type="predicted"/>